<accession>A0A8D2IQZ1</accession>
<evidence type="ECO:0000256" key="7">
    <source>
        <dbReference type="SAM" id="MobiDB-lite"/>
    </source>
</evidence>
<organism evidence="9 10">
    <name type="scientific">Varanus komodoensis</name>
    <name type="common">Komodo dragon</name>
    <dbReference type="NCBI Taxonomy" id="61221"/>
    <lineage>
        <taxon>Eukaryota</taxon>
        <taxon>Metazoa</taxon>
        <taxon>Chordata</taxon>
        <taxon>Craniata</taxon>
        <taxon>Vertebrata</taxon>
        <taxon>Euteleostomi</taxon>
        <taxon>Lepidosauria</taxon>
        <taxon>Squamata</taxon>
        <taxon>Bifurcata</taxon>
        <taxon>Unidentata</taxon>
        <taxon>Episquamata</taxon>
        <taxon>Toxicofera</taxon>
        <taxon>Anguimorpha</taxon>
        <taxon>Paleoanguimorpha</taxon>
        <taxon>Varanoidea</taxon>
        <taxon>Varanidae</taxon>
        <taxon>Varanus</taxon>
    </lineage>
</organism>
<keyword evidence="5" id="KW-0862">Zinc</keyword>
<keyword evidence="2" id="KW-0800">Toxin</keyword>
<dbReference type="Proteomes" id="UP000694545">
    <property type="component" value="Unplaced"/>
</dbReference>
<protein>
    <recommendedName>
        <fullName evidence="8">B30.2/SPRY domain-containing protein</fullName>
    </recommendedName>
</protein>
<proteinExistence type="inferred from homology"/>
<dbReference type="InterPro" id="IPR006574">
    <property type="entry name" value="PRY"/>
</dbReference>
<dbReference type="Pfam" id="PF00622">
    <property type="entry name" value="SPRY"/>
    <property type="match status" value="1"/>
</dbReference>
<comment type="similarity">
    <text evidence="1">Belongs to the ohanin/vespryn family.</text>
</comment>
<evidence type="ECO:0000313" key="10">
    <source>
        <dbReference type="Proteomes" id="UP000694545"/>
    </source>
</evidence>
<dbReference type="SUPFAM" id="SSF49899">
    <property type="entry name" value="Concanavalin A-like lectins/glucanases"/>
    <property type="match status" value="1"/>
</dbReference>
<dbReference type="Gene3D" id="2.60.120.920">
    <property type="match status" value="1"/>
</dbReference>
<dbReference type="OMA" id="TINDIHR"/>
<dbReference type="AlphaFoldDB" id="A0A8D2IQZ1"/>
<dbReference type="SMART" id="SM00449">
    <property type="entry name" value="SPRY"/>
    <property type="match status" value="1"/>
</dbReference>
<sequence length="342" mass="38879">MKKYFNDQEKMVLDVIDLAYPEVEQKTELMKEQLSGRIDMLLDLQSNSEEVMKCVSSEQEVYAGSDIGVNEFSLAIQKFSRIIFAVEEFKRQLEKAVLGNYPAQLPEEPTPGTSNGIQMEMTEDVITSSSNSSLCQGPLQATNSSSSAISSPRGSPLWALSSPFSQWASDVTLDPERVSRRLELSEDRKTVMVPDFLPEYEPSRWRFRNCQVTGSQSFSEGHHYWEVSTQNSTGWAIGVARREIGHSERLGRTDLSWCIEWSSNQLSAWHRDQQTPLTEQKPLLVGVFLDIPNNSLSFYCLPNKETCLHQFQINVTHPVYPAFWIYGMRVGDYLTVNSITKH</sequence>
<evidence type="ECO:0000259" key="8">
    <source>
        <dbReference type="PROSITE" id="PS50188"/>
    </source>
</evidence>
<dbReference type="GO" id="GO:0008270">
    <property type="term" value="F:zinc ion binding"/>
    <property type="evidence" value="ECO:0007669"/>
    <property type="project" value="UniProtKB-KW"/>
</dbReference>
<dbReference type="PANTHER" id="PTHR25465">
    <property type="entry name" value="B-BOX DOMAIN CONTAINING"/>
    <property type="match status" value="1"/>
</dbReference>
<dbReference type="PRINTS" id="PR01407">
    <property type="entry name" value="BUTYPHLNCDUF"/>
</dbReference>
<evidence type="ECO:0000313" key="9">
    <source>
        <dbReference type="Ensembl" id="ENSVKKP00000002205.1"/>
    </source>
</evidence>
<feature type="region of interest" description="Disordered" evidence="7">
    <location>
        <begin position="129"/>
        <end position="149"/>
    </location>
</feature>
<dbReference type="PROSITE" id="PS50188">
    <property type="entry name" value="B302_SPRY"/>
    <property type="match status" value="1"/>
</dbReference>
<evidence type="ECO:0000256" key="4">
    <source>
        <dbReference type="ARBA" id="ARBA00022771"/>
    </source>
</evidence>
<keyword evidence="2" id="KW-0528">Neurotoxin</keyword>
<dbReference type="PANTHER" id="PTHR25465:SF41">
    <property type="entry name" value="E3 UBIQUITIN-PROTEIN LIGASE RNF135"/>
    <property type="match status" value="1"/>
</dbReference>
<dbReference type="InterPro" id="IPR013320">
    <property type="entry name" value="ConA-like_dom_sf"/>
</dbReference>
<dbReference type="GO" id="GO:0005737">
    <property type="term" value="C:cytoplasm"/>
    <property type="evidence" value="ECO:0007669"/>
    <property type="project" value="UniProtKB-ARBA"/>
</dbReference>
<evidence type="ECO:0000256" key="6">
    <source>
        <dbReference type="ARBA" id="ARBA00034460"/>
    </source>
</evidence>
<dbReference type="SMART" id="SM00589">
    <property type="entry name" value="PRY"/>
    <property type="match status" value="1"/>
</dbReference>
<keyword evidence="4" id="KW-0863">Zinc-finger</keyword>
<keyword evidence="3" id="KW-0479">Metal-binding</keyword>
<feature type="compositionally biased region" description="Polar residues" evidence="7">
    <location>
        <begin position="129"/>
        <end position="143"/>
    </location>
</feature>
<evidence type="ECO:0000256" key="3">
    <source>
        <dbReference type="ARBA" id="ARBA00022723"/>
    </source>
</evidence>
<dbReference type="InterPro" id="IPR043136">
    <property type="entry name" value="B30.2/SPRY_sf"/>
</dbReference>
<name>A0A8D2IQZ1_VARKO</name>
<evidence type="ECO:0000256" key="1">
    <source>
        <dbReference type="ARBA" id="ARBA00009651"/>
    </source>
</evidence>
<dbReference type="InterPro" id="IPR003877">
    <property type="entry name" value="SPRY_dom"/>
</dbReference>
<dbReference type="InterPro" id="IPR051051">
    <property type="entry name" value="E3_ubiq-ligase_TRIM/RNF"/>
</dbReference>
<reference evidence="9" key="1">
    <citation type="submission" date="2025-08" db="UniProtKB">
        <authorList>
            <consortium name="Ensembl"/>
        </authorList>
    </citation>
    <scope>IDENTIFICATION</scope>
</reference>
<dbReference type="InterPro" id="IPR001870">
    <property type="entry name" value="B30.2/SPRY"/>
</dbReference>
<dbReference type="InterPro" id="IPR003879">
    <property type="entry name" value="Butyrophylin_SPRY"/>
</dbReference>
<feature type="domain" description="B30.2/SPRY" evidence="8">
    <location>
        <begin position="151"/>
        <end position="342"/>
    </location>
</feature>
<comment type="function">
    <text evidence="6">Neurotoxin that produces dose-dependent hypolocomotion and hyperalgesia in mice. May directly act on the central nervous system, as it is 6500-fold more potent when administered intracerebroventricularly than intraperitoneal.</text>
</comment>
<evidence type="ECO:0000256" key="2">
    <source>
        <dbReference type="ARBA" id="ARBA00022699"/>
    </source>
</evidence>
<evidence type="ECO:0000256" key="5">
    <source>
        <dbReference type="ARBA" id="ARBA00022833"/>
    </source>
</evidence>
<keyword evidence="10" id="KW-1185">Reference proteome</keyword>
<dbReference type="Ensembl" id="ENSVKKT00000002273.1">
    <property type="protein sequence ID" value="ENSVKKP00000002205.1"/>
    <property type="gene ID" value="ENSVKKG00000001787.1"/>
</dbReference>
<reference evidence="9" key="2">
    <citation type="submission" date="2025-09" db="UniProtKB">
        <authorList>
            <consortium name="Ensembl"/>
        </authorList>
    </citation>
    <scope>IDENTIFICATION</scope>
</reference>